<evidence type="ECO:0000313" key="9">
    <source>
        <dbReference type="Proteomes" id="UP000591131"/>
    </source>
</evidence>
<keyword evidence="4 7" id="KW-0812">Transmembrane</keyword>
<dbReference type="InterPro" id="IPR002259">
    <property type="entry name" value="Eqnu_transpt"/>
</dbReference>
<feature type="transmembrane region" description="Helical" evidence="7">
    <location>
        <begin position="348"/>
        <end position="371"/>
    </location>
</feature>
<dbReference type="EMBL" id="JAAPAO010000046">
    <property type="protein sequence ID" value="KAF4675507.1"/>
    <property type="molecule type" value="Genomic_DNA"/>
</dbReference>
<feature type="transmembrane region" description="Helical" evidence="7">
    <location>
        <begin position="257"/>
        <end position="277"/>
    </location>
</feature>
<evidence type="ECO:0000256" key="6">
    <source>
        <dbReference type="ARBA" id="ARBA00023136"/>
    </source>
</evidence>
<evidence type="ECO:0000256" key="2">
    <source>
        <dbReference type="ARBA" id="ARBA00007965"/>
    </source>
</evidence>
<keyword evidence="6 7" id="KW-0472">Membrane</keyword>
<dbReference type="Proteomes" id="UP000591131">
    <property type="component" value="Unassembled WGS sequence"/>
</dbReference>
<comment type="similarity">
    <text evidence="2">Belongs to the SLC29A/ENT transporter (TC 2.A.57) family.</text>
</comment>
<evidence type="ECO:0000256" key="5">
    <source>
        <dbReference type="ARBA" id="ARBA00022989"/>
    </source>
</evidence>
<dbReference type="SUPFAM" id="SSF103473">
    <property type="entry name" value="MFS general substrate transporter"/>
    <property type="match status" value="1"/>
</dbReference>
<dbReference type="OrthoDB" id="1856718at2759"/>
<gene>
    <name evidence="8" type="primary">ENT1</name>
    <name evidence="8" type="ORF">FOL47_007645</name>
</gene>
<keyword evidence="3" id="KW-0813">Transport</keyword>
<dbReference type="PRINTS" id="PR01130">
    <property type="entry name" value="DERENTRNSPRT"/>
</dbReference>
<keyword evidence="5 7" id="KW-1133">Transmembrane helix</keyword>
<evidence type="ECO:0000256" key="1">
    <source>
        <dbReference type="ARBA" id="ARBA00004141"/>
    </source>
</evidence>
<keyword evidence="9" id="KW-1185">Reference proteome</keyword>
<proteinExistence type="inferred from homology"/>
<feature type="transmembrane region" description="Helical" evidence="7">
    <location>
        <begin position="163"/>
        <end position="181"/>
    </location>
</feature>
<feature type="transmembrane region" description="Helical" evidence="7">
    <location>
        <begin position="193"/>
        <end position="214"/>
    </location>
</feature>
<feature type="transmembrane region" description="Helical" evidence="7">
    <location>
        <begin position="321"/>
        <end position="342"/>
    </location>
</feature>
<feature type="transmembrane region" description="Helical" evidence="7">
    <location>
        <begin position="100"/>
        <end position="120"/>
    </location>
</feature>
<protein>
    <submittedName>
        <fullName evidence="8">Epsin-1, required for endocytosis and actin patch assembly</fullName>
    </submittedName>
</protein>
<dbReference type="GO" id="GO:0005337">
    <property type="term" value="F:nucleoside transmembrane transporter activity"/>
    <property type="evidence" value="ECO:0007669"/>
    <property type="project" value="InterPro"/>
</dbReference>
<dbReference type="PANTHER" id="PTHR10332:SF10">
    <property type="entry name" value="EQUILIBRATIVE NUCLEOSIDE TRANSPORTER 4"/>
    <property type="match status" value="1"/>
</dbReference>
<feature type="transmembrane region" description="Helical" evidence="7">
    <location>
        <begin position="35"/>
        <end position="57"/>
    </location>
</feature>
<feature type="transmembrane region" description="Helical" evidence="7">
    <location>
        <begin position="126"/>
        <end position="151"/>
    </location>
</feature>
<comment type="caution">
    <text evidence="8">The sequence shown here is derived from an EMBL/GenBank/DDBJ whole genome shotgun (WGS) entry which is preliminary data.</text>
</comment>
<dbReference type="PANTHER" id="PTHR10332">
    <property type="entry name" value="EQUILIBRATIVE NUCLEOSIDE TRANSPORTER"/>
    <property type="match status" value="1"/>
</dbReference>
<evidence type="ECO:0000256" key="4">
    <source>
        <dbReference type="ARBA" id="ARBA00022692"/>
    </source>
</evidence>
<dbReference type="InterPro" id="IPR036259">
    <property type="entry name" value="MFS_trans_sf"/>
</dbReference>
<evidence type="ECO:0000256" key="3">
    <source>
        <dbReference type="ARBA" id="ARBA00022448"/>
    </source>
</evidence>
<sequence length="414" mass="45780">MSRPNEPVNIAAGEAGSSNNSVVEKSKFVTVTNGAYTRMVIIGIGYLFPISAIWAAFDYWKTLFPDKNIEFVVTCLYQFGSVMTVLVLSFGKSMEFHRRILGGFSGQFCCLFVIFLFRWLGLPVNVVYGILLGLVFLMSVVTGFLDSALLALNSQYSPKMQEALQIGIGFSTFVSVVYRDITKLISTSQADSTSIYFLAALATVIVCIASYVSLMRMPISAHIREQKKDSTQPLLEKQEDEQVNIWHVLRRVWFNELVIFVQFVLTTACYPAILTAIPCYTLKALAPAHWYQTILLSVFTVFDVIARFCVRHRGPLYYGNIWITAVIRMAIFPLVVLCATGTFRNDWFSMFIVALFGFGNGFSGSLSLITINEIPGLTGPELKATGRFSAVAVNSGLCIGGFVAMGLGVWLGLA</sequence>
<organism evidence="8 9">
    <name type="scientific">Perkinsus chesapeaki</name>
    <name type="common">Clam parasite</name>
    <name type="synonym">Perkinsus andrewsi</name>
    <dbReference type="NCBI Taxonomy" id="330153"/>
    <lineage>
        <taxon>Eukaryota</taxon>
        <taxon>Sar</taxon>
        <taxon>Alveolata</taxon>
        <taxon>Perkinsozoa</taxon>
        <taxon>Perkinsea</taxon>
        <taxon>Perkinsida</taxon>
        <taxon>Perkinsidae</taxon>
        <taxon>Perkinsus</taxon>
    </lineage>
</organism>
<dbReference type="Pfam" id="PF01733">
    <property type="entry name" value="Nucleoside_tran"/>
    <property type="match status" value="1"/>
</dbReference>
<name>A0A7J6MW02_PERCH</name>
<dbReference type="GO" id="GO:0005886">
    <property type="term" value="C:plasma membrane"/>
    <property type="evidence" value="ECO:0007669"/>
    <property type="project" value="TreeGrafter"/>
</dbReference>
<feature type="transmembrane region" description="Helical" evidence="7">
    <location>
        <begin position="69"/>
        <end position="88"/>
    </location>
</feature>
<comment type="subcellular location">
    <subcellularLocation>
        <location evidence="1">Membrane</location>
        <topology evidence="1">Multi-pass membrane protein</topology>
    </subcellularLocation>
</comment>
<evidence type="ECO:0000313" key="8">
    <source>
        <dbReference type="EMBL" id="KAF4675507.1"/>
    </source>
</evidence>
<reference evidence="8 9" key="1">
    <citation type="submission" date="2020-04" db="EMBL/GenBank/DDBJ databases">
        <title>Perkinsus chesapeaki whole genome sequence.</title>
        <authorList>
            <person name="Bogema D.R."/>
        </authorList>
    </citation>
    <scope>NUCLEOTIDE SEQUENCE [LARGE SCALE GENOMIC DNA]</scope>
    <source>
        <strain evidence="8">ATCC PRA-425</strain>
    </source>
</reference>
<feature type="transmembrane region" description="Helical" evidence="7">
    <location>
        <begin position="289"/>
        <end position="309"/>
    </location>
</feature>
<dbReference type="AlphaFoldDB" id="A0A7J6MW02"/>
<accession>A0A7J6MW02</accession>
<feature type="transmembrane region" description="Helical" evidence="7">
    <location>
        <begin position="391"/>
        <end position="413"/>
    </location>
</feature>
<evidence type="ECO:0000256" key="7">
    <source>
        <dbReference type="SAM" id="Phobius"/>
    </source>
</evidence>